<evidence type="ECO:0000313" key="4">
    <source>
        <dbReference type="Proteomes" id="UP000183685"/>
    </source>
</evidence>
<dbReference type="Proteomes" id="UP000183685">
    <property type="component" value="Unassembled WGS sequence"/>
</dbReference>
<evidence type="ECO:0000259" key="2">
    <source>
        <dbReference type="Pfam" id="PF00144"/>
    </source>
</evidence>
<dbReference type="InterPro" id="IPR001466">
    <property type="entry name" value="Beta-lactam-related"/>
</dbReference>
<dbReference type="InterPro" id="IPR012338">
    <property type="entry name" value="Beta-lactam/transpept-like"/>
</dbReference>
<protein>
    <submittedName>
        <fullName evidence="3">CubicO group peptidase, beta-lactamase class C family</fullName>
    </submittedName>
</protein>
<keyword evidence="4" id="KW-1185">Reference proteome</keyword>
<evidence type="ECO:0000256" key="1">
    <source>
        <dbReference type="SAM" id="SignalP"/>
    </source>
</evidence>
<feature type="chain" id="PRO_5010343216" evidence="1">
    <location>
        <begin position="22"/>
        <end position="434"/>
    </location>
</feature>
<keyword evidence="1" id="KW-0732">Signal</keyword>
<organism evidence="3 4">
    <name type="scientific">Kordiimonas lacus</name>
    <dbReference type="NCBI Taxonomy" id="637679"/>
    <lineage>
        <taxon>Bacteria</taxon>
        <taxon>Pseudomonadati</taxon>
        <taxon>Pseudomonadota</taxon>
        <taxon>Alphaproteobacteria</taxon>
        <taxon>Kordiimonadales</taxon>
        <taxon>Kordiimonadaceae</taxon>
        <taxon>Kordiimonas</taxon>
    </lineage>
</organism>
<dbReference type="InterPro" id="IPR050789">
    <property type="entry name" value="Diverse_Enzym_Activities"/>
</dbReference>
<sequence>MKKLSLIALIFVVWTVVPARGSDIPTASPEDVGLSASTLDAMTRHFDAYIKEGKLSGLTTLVARHGKVVHFETYGDRTLAGNEVLKDDDIFRIYSMTKPVTGVALMMLYEEGRFQLDDPVSVYLPEFANAQVFEAIAEDGTVETVPAKRPITIRDLMRHTAGLTYGLFGETPVDKLYQKNGVLQYGLSAEEWISRLASQPLLYQPGDQWVYSFAVDVQGRLIEVLSGKPLDQFFEDRIFKPLGMTDTGFYISAEKATRLVDMVKPVQDPAEGEGLTVTTDPYFPDYTKKPASFSGGGGLVSTTLDYWRFAQMLANGGELDGVRLLKPETIRLMASDQLPPQAAGLWGADRGLGFGLDFAVVKDVQKYGGYGSEGIFYWSGMANTHFWVDPKEDMVVILMTNLLPYGAVPLREDLTKYVYEALGQTVSPQVAQGH</sequence>
<dbReference type="SUPFAM" id="SSF56601">
    <property type="entry name" value="beta-lactamase/transpeptidase-like"/>
    <property type="match status" value="1"/>
</dbReference>
<proteinExistence type="predicted"/>
<dbReference type="PANTHER" id="PTHR43283">
    <property type="entry name" value="BETA-LACTAMASE-RELATED"/>
    <property type="match status" value="1"/>
</dbReference>
<reference evidence="3 4" key="1">
    <citation type="submission" date="2016-10" db="EMBL/GenBank/DDBJ databases">
        <authorList>
            <person name="de Groot N.N."/>
        </authorList>
    </citation>
    <scope>NUCLEOTIDE SEQUENCE [LARGE SCALE GENOMIC DNA]</scope>
    <source>
        <strain evidence="3 4">CGMCC 1.9109</strain>
    </source>
</reference>
<dbReference type="PANTHER" id="PTHR43283:SF3">
    <property type="entry name" value="BETA-LACTAMASE FAMILY PROTEIN (AFU_ORTHOLOGUE AFUA_5G07500)"/>
    <property type="match status" value="1"/>
</dbReference>
<gene>
    <name evidence="3" type="ORF">SAMN04488071_1366</name>
</gene>
<evidence type="ECO:0000313" key="3">
    <source>
        <dbReference type="EMBL" id="SDD81630.1"/>
    </source>
</evidence>
<name>A0A1G6XU12_9PROT</name>
<dbReference type="RefSeq" id="WP_068301814.1">
    <property type="nucleotide sequence ID" value="NZ_FNAK01000003.1"/>
</dbReference>
<dbReference type="AlphaFoldDB" id="A0A1G6XU12"/>
<dbReference type="STRING" id="637679.GCA_001550055_01047"/>
<dbReference type="Pfam" id="PF00144">
    <property type="entry name" value="Beta-lactamase"/>
    <property type="match status" value="1"/>
</dbReference>
<dbReference type="EMBL" id="FNAK01000003">
    <property type="protein sequence ID" value="SDD81630.1"/>
    <property type="molecule type" value="Genomic_DNA"/>
</dbReference>
<feature type="signal peptide" evidence="1">
    <location>
        <begin position="1"/>
        <end position="21"/>
    </location>
</feature>
<accession>A0A1G6XU12</accession>
<dbReference type="Gene3D" id="3.40.710.10">
    <property type="entry name" value="DD-peptidase/beta-lactamase superfamily"/>
    <property type="match status" value="1"/>
</dbReference>
<feature type="domain" description="Beta-lactamase-related" evidence="2">
    <location>
        <begin position="43"/>
        <end position="405"/>
    </location>
</feature>